<evidence type="ECO:0000259" key="8">
    <source>
        <dbReference type="Pfam" id="PF00710"/>
    </source>
</evidence>
<dbReference type="InterPro" id="IPR027473">
    <property type="entry name" value="L-asparaginase_C"/>
</dbReference>
<dbReference type="PRINTS" id="PR00139">
    <property type="entry name" value="ASNGLNASE"/>
</dbReference>
<dbReference type="PANTHER" id="PTHR11707:SF28">
    <property type="entry name" value="60 KDA LYSOPHOSPHOLIPASE"/>
    <property type="match status" value="1"/>
</dbReference>
<dbReference type="PROSITE" id="PS00144">
    <property type="entry name" value="ASN_GLN_ASE_1"/>
    <property type="match status" value="1"/>
</dbReference>
<proteinExistence type="inferred from homology"/>
<dbReference type="SFLD" id="SFLDS00057">
    <property type="entry name" value="Glutaminase/Asparaginase"/>
    <property type="match status" value="1"/>
</dbReference>
<feature type="active site" evidence="7">
    <location>
        <position position="97"/>
    </location>
</feature>
<evidence type="ECO:0000256" key="1">
    <source>
        <dbReference type="ARBA" id="ARBA00010518"/>
    </source>
</evidence>
<dbReference type="SMART" id="SM00870">
    <property type="entry name" value="Asparaginase"/>
    <property type="match status" value="1"/>
</dbReference>
<dbReference type="InterPro" id="IPR027475">
    <property type="entry name" value="Asparaginase/glutaminase_AS2"/>
</dbReference>
<feature type="binding site" evidence="5">
    <location>
        <begin position="97"/>
        <end position="98"/>
    </location>
    <ligand>
        <name>substrate</name>
    </ligand>
</feature>
<accession>A0A146KIP5</accession>
<feature type="domain" description="L-asparaginase N-terminal" evidence="8">
    <location>
        <begin position="11"/>
        <end position="188"/>
    </location>
</feature>
<dbReference type="GO" id="GO:0006528">
    <property type="term" value="P:asparagine metabolic process"/>
    <property type="evidence" value="ECO:0007669"/>
    <property type="project" value="UniProtKB-ARBA"/>
</dbReference>
<comment type="similarity">
    <text evidence="1">Belongs to the asparaginase 1 family.</text>
</comment>
<dbReference type="PIRSF" id="PIRSF500176">
    <property type="entry name" value="L_ASNase"/>
    <property type="match status" value="1"/>
</dbReference>
<dbReference type="Gene3D" id="3.40.50.1170">
    <property type="entry name" value="L-asparaginase, N-terminal domain"/>
    <property type="match status" value="1"/>
</dbReference>
<evidence type="ECO:0000256" key="5">
    <source>
        <dbReference type="PIRSR" id="PIRSR001220-2"/>
    </source>
</evidence>
<dbReference type="InterPro" id="IPR020827">
    <property type="entry name" value="Asparaginase/glutaminase_AS1"/>
</dbReference>
<dbReference type="InterPro" id="IPR006034">
    <property type="entry name" value="Asparaginase/glutaminase-like"/>
</dbReference>
<dbReference type="Pfam" id="PF00710">
    <property type="entry name" value="Asparaginase"/>
    <property type="match status" value="1"/>
</dbReference>
<dbReference type="PROSITE" id="PS51732">
    <property type="entry name" value="ASN_GLN_ASE_3"/>
    <property type="match status" value="1"/>
</dbReference>
<dbReference type="AlphaFoldDB" id="A0A146KIP5"/>
<organism evidence="10">
    <name type="scientific">Trepomonas sp. PC1</name>
    <dbReference type="NCBI Taxonomy" id="1076344"/>
    <lineage>
        <taxon>Eukaryota</taxon>
        <taxon>Metamonada</taxon>
        <taxon>Diplomonadida</taxon>
        <taxon>Hexamitidae</taxon>
        <taxon>Hexamitinae</taxon>
        <taxon>Trepomonas</taxon>
    </lineage>
</organism>
<dbReference type="InterPro" id="IPR037152">
    <property type="entry name" value="L-asparaginase_N_sf"/>
</dbReference>
<dbReference type="Gene3D" id="3.40.50.40">
    <property type="match status" value="1"/>
</dbReference>
<feature type="domain" description="Asparaginase/glutaminase C-terminal" evidence="9">
    <location>
        <begin position="224"/>
        <end position="335"/>
    </location>
</feature>
<evidence type="ECO:0000256" key="2">
    <source>
        <dbReference type="ARBA" id="ARBA00012920"/>
    </source>
</evidence>
<evidence type="ECO:0000256" key="7">
    <source>
        <dbReference type="PROSITE-ProRule" id="PRU10100"/>
    </source>
</evidence>
<evidence type="ECO:0000256" key="4">
    <source>
        <dbReference type="PIRSR" id="PIRSR001220-1"/>
    </source>
</evidence>
<reference evidence="10" key="1">
    <citation type="submission" date="2015-07" db="EMBL/GenBank/DDBJ databases">
        <title>Adaptation to a free-living lifestyle via gene acquisitions in the diplomonad Trepomonas sp. PC1.</title>
        <authorList>
            <person name="Xu F."/>
            <person name="Jerlstrom-Hultqvist J."/>
            <person name="Kolisko M."/>
            <person name="Simpson A.G.B."/>
            <person name="Roger A.J."/>
            <person name="Svard S.G."/>
            <person name="Andersson J.O."/>
        </authorList>
    </citation>
    <scope>NUCLEOTIDE SEQUENCE</scope>
    <source>
        <strain evidence="10">PC1</strain>
    </source>
</reference>
<dbReference type="SUPFAM" id="SSF53774">
    <property type="entry name" value="Glutaminase/Asparaginase"/>
    <property type="match status" value="1"/>
</dbReference>
<dbReference type="Pfam" id="PF17763">
    <property type="entry name" value="Asparaginase_C"/>
    <property type="match status" value="1"/>
</dbReference>
<evidence type="ECO:0000259" key="9">
    <source>
        <dbReference type="Pfam" id="PF17763"/>
    </source>
</evidence>
<protein>
    <recommendedName>
        <fullName evidence="2">asparaginase</fullName>
        <ecNumber evidence="2">3.5.1.1</ecNumber>
    </recommendedName>
</protein>
<evidence type="ECO:0000313" key="10">
    <source>
        <dbReference type="EMBL" id="JAP95694.1"/>
    </source>
</evidence>
<name>A0A146KIP5_9EUKA</name>
<dbReference type="EMBL" id="GDID01000912">
    <property type="protein sequence ID" value="JAP95694.1"/>
    <property type="molecule type" value="Transcribed_RNA"/>
</dbReference>
<dbReference type="PANTHER" id="PTHR11707">
    <property type="entry name" value="L-ASPARAGINASE"/>
    <property type="match status" value="1"/>
</dbReference>
<sequence>NAPSLFVDDSRVAVIYTGGTIGMVKNQQGQLEPDTEYLKQQIETNTLFHHPDNPECDVYMMTPLDSSNMNTELWYQIADQIQQLYQKYSGFVILHGTDTLAYTASILSFILVNLNKPVILTGSQIPMSLSYNDAYFNVLGAIHCVKLNINEVMVFFNNKLMRGNRVQKYSSFQIDAFDSASMPPLMVQGTSKKLNNYLINNFKPIWPNLAKREFYIVKPCSKIGQLVLYPGFDPLLFRAFSEYKGLVIRAFGTGNGPNSPSFLEELSKLHQNKCVIVIVTQTHTGNVDLSAYAAAGPLKEAGCLSGYCMTPEAAFCKLSYLFGLGLETDQVEEEFAKNLRGEFDCKKCDKEE</sequence>
<gene>
    <name evidence="10" type="ORF">TPC1_11223</name>
</gene>
<dbReference type="PIRSF" id="PIRSF001220">
    <property type="entry name" value="L-ASNase_gatD"/>
    <property type="match status" value="1"/>
</dbReference>
<dbReference type="GO" id="GO:0004067">
    <property type="term" value="F:asparaginase activity"/>
    <property type="evidence" value="ECO:0007669"/>
    <property type="project" value="UniProtKB-UniRule"/>
</dbReference>
<dbReference type="FunFam" id="3.40.50.1170:FF:000001">
    <property type="entry name" value="L-asparaginase 2"/>
    <property type="match status" value="1"/>
</dbReference>
<dbReference type="PROSITE" id="PS00917">
    <property type="entry name" value="ASN_GLN_ASE_2"/>
    <property type="match status" value="1"/>
</dbReference>
<dbReference type="InterPro" id="IPR036152">
    <property type="entry name" value="Asp/glu_Ase-like_sf"/>
</dbReference>
<feature type="active site" evidence="6">
    <location>
        <position position="20"/>
    </location>
</feature>
<feature type="active site" description="O-isoaspartyl threonine intermediate" evidence="4">
    <location>
        <position position="20"/>
    </location>
</feature>
<dbReference type="EC" id="3.5.1.1" evidence="2"/>
<feature type="binding site" evidence="5">
    <location>
        <position position="66"/>
    </location>
    <ligand>
        <name>substrate</name>
    </ligand>
</feature>
<comment type="catalytic activity">
    <reaction evidence="3">
        <text>L-asparagine + H2O = L-aspartate + NH4(+)</text>
        <dbReference type="Rhea" id="RHEA:21016"/>
        <dbReference type="ChEBI" id="CHEBI:15377"/>
        <dbReference type="ChEBI" id="CHEBI:28938"/>
        <dbReference type="ChEBI" id="CHEBI:29991"/>
        <dbReference type="ChEBI" id="CHEBI:58048"/>
        <dbReference type="EC" id="3.5.1.1"/>
    </reaction>
</comment>
<dbReference type="InterPro" id="IPR040919">
    <property type="entry name" value="Asparaginase_C"/>
</dbReference>
<evidence type="ECO:0000256" key="6">
    <source>
        <dbReference type="PROSITE-ProRule" id="PRU10099"/>
    </source>
</evidence>
<feature type="non-terminal residue" evidence="10">
    <location>
        <position position="1"/>
    </location>
</feature>
<dbReference type="InterPro" id="IPR027474">
    <property type="entry name" value="L-asparaginase_N"/>
</dbReference>
<dbReference type="CDD" id="cd08963">
    <property type="entry name" value="L-asparaginase_I"/>
    <property type="match status" value="1"/>
</dbReference>
<dbReference type="InterPro" id="IPR041725">
    <property type="entry name" value="L-asparaginase_I"/>
</dbReference>
<evidence type="ECO:0000256" key="3">
    <source>
        <dbReference type="ARBA" id="ARBA00049366"/>
    </source>
</evidence>